<dbReference type="InterPro" id="IPR011146">
    <property type="entry name" value="HIT-like"/>
</dbReference>
<evidence type="ECO:0000259" key="1">
    <source>
        <dbReference type="PROSITE" id="PS51084"/>
    </source>
</evidence>
<dbReference type="GO" id="GO:0047627">
    <property type="term" value="F:adenylylsulfatase activity"/>
    <property type="evidence" value="ECO:0007669"/>
    <property type="project" value="TreeGrafter"/>
</dbReference>
<dbReference type="SUPFAM" id="SSF54197">
    <property type="entry name" value="HIT-like"/>
    <property type="match status" value="1"/>
</dbReference>
<dbReference type="Gene3D" id="3.30.428.10">
    <property type="entry name" value="HIT-like"/>
    <property type="match status" value="1"/>
</dbReference>
<reference evidence="2" key="1">
    <citation type="journal article" date="2015" name="Nature">
        <title>Complex archaea that bridge the gap between prokaryotes and eukaryotes.</title>
        <authorList>
            <person name="Spang A."/>
            <person name="Saw J.H."/>
            <person name="Jorgensen S.L."/>
            <person name="Zaremba-Niedzwiedzka K."/>
            <person name="Martijn J."/>
            <person name="Lind A.E."/>
            <person name="van Eijk R."/>
            <person name="Schleper C."/>
            <person name="Guy L."/>
            <person name="Ettema T.J."/>
        </authorList>
    </citation>
    <scope>NUCLEOTIDE SEQUENCE</scope>
</reference>
<dbReference type="InterPro" id="IPR001310">
    <property type="entry name" value="Histidine_triad_HIT"/>
</dbReference>
<dbReference type="PANTHER" id="PTHR47670">
    <property type="entry name" value="ADENYLYLSULFATASE HINT3"/>
    <property type="match status" value="1"/>
</dbReference>
<proteinExistence type="predicted"/>
<dbReference type="PRINTS" id="PR00332">
    <property type="entry name" value="HISTRIAD"/>
</dbReference>
<feature type="domain" description="HIT" evidence="1">
    <location>
        <begin position="8"/>
        <end position="116"/>
    </location>
</feature>
<dbReference type="InterPro" id="IPR036265">
    <property type="entry name" value="HIT-like_sf"/>
</dbReference>
<gene>
    <name evidence="2" type="ORF">LCGC14_0767310</name>
</gene>
<name>A0A0F9QJ57_9ZZZZ</name>
<dbReference type="InterPro" id="IPR019808">
    <property type="entry name" value="Histidine_triad_CS"/>
</dbReference>
<comment type="caution">
    <text evidence="2">The sequence shown here is derived from an EMBL/GenBank/DDBJ whole genome shotgun (WGS) entry which is preliminary data.</text>
</comment>
<dbReference type="Pfam" id="PF01230">
    <property type="entry name" value="HIT"/>
    <property type="match status" value="1"/>
</dbReference>
<dbReference type="PROSITE" id="PS00892">
    <property type="entry name" value="HIT_1"/>
    <property type="match status" value="1"/>
</dbReference>
<accession>A0A0F9QJ57</accession>
<evidence type="ECO:0000313" key="2">
    <source>
        <dbReference type="EMBL" id="KKN37057.1"/>
    </source>
</evidence>
<dbReference type="GO" id="GO:0006790">
    <property type="term" value="P:sulfur compound metabolic process"/>
    <property type="evidence" value="ECO:0007669"/>
    <property type="project" value="TreeGrafter"/>
</dbReference>
<dbReference type="PANTHER" id="PTHR47670:SF1">
    <property type="entry name" value="ADENYLYLSULFATASE HINT3"/>
    <property type="match status" value="1"/>
</dbReference>
<dbReference type="EMBL" id="LAZR01001924">
    <property type="protein sequence ID" value="KKN37057.1"/>
    <property type="molecule type" value="Genomic_DNA"/>
</dbReference>
<dbReference type="PROSITE" id="PS51084">
    <property type="entry name" value="HIT_2"/>
    <property type="match status" value="1"/>
</dbReference>
<protein>
    <recommendedName>
        <fullName evidence="1">HIT domain-containing protein</fullName>
    </recommendedName>
</protein>
<organism evidence="2">
    <name type="scientific">marine sediment metagenome</name>
    <dbReference type="NCBI Taxonomy" id="412755"/>
    <lineage>
        <taxon>unclassified sequences</taxon>
        <taxon>metagenomes</taxon>
        <taxon>ecological metagenomes</taxon>
    </lineage>
</organism>
<dbReference type="AlphaFoldDB" id="A0A0F9QJ57"/>
<dbReference type="GO" id="GO:0009150">
    <property type="term" value="P:purine ribonucleotide metabolic process"/>
    <property type="evidence" value="ECO:0007669"/>
    <property type="project" value="TreeGrafter"/>
</dbReference>
<sequence>MIPMTDCIFCKIISNNIPSSKVHEDQICIAILDIQPVNTGHVLIIPKEHHKLVIDYPNEIISHIFIIAQKINKALRKTEIKCEAMNYLLADGEIAGQEIFHTHLHIIPRYQDDGFGLRFSKRYFSEKPDRNELNKTADMIKRNLNL</sequence>